<comment type="caution">
    <text evidence="2">The sequence shown here is derived from an EMBL/GenBank/DDBJ whole genome shotgun (WGS) entry which is preliminary data.</text>
</comment>
<keyword evidence="1" id="KW-0472">Membrane</keyword>
<reference evidence="2" key="1">
    <citation type="submission" date="2020-05" db="EMBL/GenBank/DDBJ databases">
        <title>WGS assembly of Panicum virgatum.</title>
        <authorList>
            <person name="Lovell J.T."/>
            <person name="Jenkins J."/>
            <person name="Shu S."/>
            <person name="Juenger T.E."/>
            <person name="Schmutz J."/>
        </authorList>
    </citation>
    <scope>NUCLEOTIDE SEQUENCE</scope>
    <source>
        <strain evidence="2">AP13</strain>
    </source>
</reference>
<keyword evidence="1" id="KW-0812">Transmembrane</keyword>
<name>A0A8T0PR99_PANVG</name>
<feature type="transmembrane region" description="Helical" evidence="1">
    <location>
        <begin position="20"/>
        <end position="41"/>
    </location>
</feature>
<keyword evidence="3" id="KW-1185">Reference proteome</keyword>
<evidence type="ECO:0000313" key="3">
    <source>
        <dbReference type="Proteomes" id="UP000823388"/>
    </source>
</evidence>
<keyword evidence="1" id="KW-1133">Transmembrane helix</keyword>
<evidence type="ECO:0000313" key="2">
    <source>
        <dbReference type="EMBL" id="KAG2564877.1"/>
    </source>
</evidence>
<sequence length="124" mass="13984">MPRQTLAIVNAKARSDLGVGLSIFVSMLFQGIGLGLSRSVGTKIAGRGPRMRKSLAESRCFWGKRVGSLLKLAEALSSHRLIHHLDLFHWLNSRCIAWSHQKSQRMTGRFSEVLYLLWLLEIPN</sequence>
<accession>A0A8T0PR99</accession>
<protein>
    <submittedName>
        <fullName evidence="2">Uncharacterized protein</fullName>
    </submittedName>
</protein>
<gene>
    <name evidence="2" type="ORF">PVAP13_7NG010100</name>
</gene>
<dbReference type="Proteomes" id="UP000823388">
    <property type="component" value="Chromosome 7N"/>
</dbReference>
<organism evidence="2 3">
    <name type="scientific">Panicum virgatum</name>
    <name type="common">Blackwell switchgrass</name>
    <dbReference type="NCBI Taxonomy" id="38727"/>
    <lineage>
        <taxon>Eukaryota</taxon>
        <taxon>Viridiplantae</taxon>
        <taxon>Streptophyta</taxon>
        <taxon>Embryophyta</taxon>
        <taxon>Tracheophyta</taxon>
        <taxon>Spermatophyta</taxon>
        <taxon>Magnoliopsida</taxon>
        <taxon>Liliopsida</taxon>
        <taxon>Poales</taxon>
        <taxon>Poaceae</taxon>
        <taxon>PACMAD clade</taxon>
        <taxon>Panicoideae</taxon>
        <taxon>Panicodae</taxon>
        <taxon>Paniceae</taxon>
        <taxon>Panicinae</taxon>
        <taxon>Panicum</taxon>
        <taxon>Panicum sect. Hiantes</taxon>
    </lineage>
</organism>
<dbReference type="EMBL" id="CM029050">
    <property type="protein sequence ID" value="KAG2564877.1"/>
    <property type="molecule type" value="Genomic_DNA"/>
</dbReference>
<evidence type="ECO:0000256" key="1">
    <source>
        <dbReference type="SAM" id="Phobius"/>
    </source>
</evidence>
<dbReference type="AlphaFoldDB" id="A0A8T0PR99"/>
<proteinExistence type="predicted"/>